<evidence type="ECO:0000259" key="5">
    <source>
        <dbReference type="PROSITE" id="PS51406"/>
    </source>
</evidence>
<dbReference type="Pfam" id="PF00147">
    <property type="entry name" value="Fibrinogen_C"/>
    <property type="match status" value="1"/>
</dbReference>
<evidence type="ECO:0000256" key="4">
    <source>
        <dbReference type="ARBA" id="ARBA00023180"/>
    </source>
</evidence>
<proteinExistence type="predicted"/>
<dbReference type="PROSITE" id="PS00514">
    <property type="entry name" value="FIBRINOGEN_C_1"/>
    <property type="match status" value="1"/>
</dbReference>
<keyword evidence="6" id="KW-1185">Reference proteome</keyword>
<keyword evidence="4" id="KW-0325">Glycoprotein</keyword>
<reference evidence="7" key="1">
    <citation type="submission" date="2025-08" db="UniProtKB">
        <authorList>
            <consortium name="RefSeq"/>
        </authorList>
    </citation>
    <scope>IDENTIFICATION</scope>
</reference>
<gene>
    <name evidence="7" type="primary">LOC105900687</name>
</gene>
<dbReference type="KEGG" id="char:105900687"/>
<dbReference type="SMART" id="SM00186">
    <property type="entry name" value="FBG"/>
    <property type="match status" value="1"/>
</dbReference>
<dbReference type="InterPro" id="IPR002181">
    <property type="entry name" value="Fibrinogen_a/b/g_C_dom"/>
</dbReference>
<dbReference type="GO" id="GO:0005201">
    <property type="term" value="F:extracellular matrix structural constituent"/>
    <property type="evidence" value="ECO:0007669"/>
    <property type="project" value="TreeGrafter"/>
</dbReference>
<dbReference type="PANTHER" id="PTHR47221:SF5">
    <property type="entry name" value="FIBRINOGEN C-TERMINAL DOMAIN-CONTAINING PROTEIN"/>
    <property type="match status" value="1"/>
</dbReference>
<evidence type="ECO:0000256" key="1">
    <source>
        <dbReference type="ARBA" id="ARBA00004613"/>
    </source>
</evidence>
<dbReference type="GO" id="GO:0070527">
    <property type="term" value="P:platelet aggregation"/>
    <property type="evidence" value="ECO:0007669"/>
    <property type="project" value="TreeGrafter"/>
</dbReference>
<dbReference type="GeneID" id="105900687"/>
<dbReference type="GO" id="GO:0034116">
    <property type="term" value="P:positive regulation of heterotypic cell-cell adhesion"/>
    <property type="evidence" value="ECO:0007669"/>
    <property type="project" value="TreeGrafter"/>
</dbReference>
<dbReference type="GO" id="GO:0072377">
    <property type="term" value="P:blood coagulation, common pathway"/>
    <property type="evidence" value="ECO:0007669"/>
    <property type="project" value="TreeGrafter"/>
</dbReference>
<dbReference type="NCBIfam" id="NF040941">
    <property type="entry name" value="GGGWT_bact"/>
    <property type="match status" value="1"/>
</dbReference>
<dbReference type="AlphaFoldDB" id="A0A6P8GU97"/>
<dbReference type="GO" id="GO:0005577">
    <property type="term" value="C:fibrinogen complex"/>
    <property type="evidence" value="ECO:0007669"/>
    <property type="project" value="TreeGrafter"/>
</dbReference>
<sequence>MFLERRALLTRQEKEEERGVLPTWNANTLFWNWRTAGVGHYKSWVFGLSFVLKQETMDRKLLPVIGLLLLCSLTDQTHPHKMHQKALTAQGQDCTAIKASTPNAQSGVYIIQPRGAHKTFKVYCEMLADGGWTVFQRRIGGEVSFDRKWAGYKHGFGNIEKDHWLGLANVWALTRSSDQTSVLRVDLWDFEGGAASAEYSHFRIGHEQAAYNLSVGTYKGTAGDAIRGRYSGIDQNGFGFSTVDRDNDGCSPCIFGDIATNDCASSERGGWWFSGCGSATLNGHWHPAGDNIGWASEVHWDTWKGPTPYSLRATRMMVKSM</sequence>
<dbReference type="RefSeq" id="XP_031438375.1">
    <property type="nucleotide sequence ID" value="XM_031582515.2"/>
</dbReference>
<dbReference type="GO" id="GO:0030674">
    <property type="term" value="F:protein-macromolecule adaptor activity"/>
    <property type="evidence" value="ECO:0007669"/>
    <property type="project" value="TreeGrafter"/>
</dbReference>
<dbReference type="Gene3D" id="3.90.215.10">
    <property type="entry name" value="Gamma Fibrinogen, chain A, domain 1"/>
    <property type="match status" value="1"/>
</dbReference>
<name>A0A6P8GU97_CLUHA</name>
<dbReference type="PROSITE" id="PS51406">
    <property type="entry name" value="FIBRINOGEN_C_2"/>
    <property type="match status" value="1"/>
</dbReference>
<evidence type="ECO:0000313" key="7">
    <source>
        <dbReference type="RefSeq" id="XP_031438375.1"/>
    </source>
</evidence>
<dbReference type="GO" id="GO:0042730">
    <property type="term" value="P:fibrinolysis"/>
    <property type="evidence" value="ECO:0007669"/>
    <property type="project" value="TreeGrafter"/>
</dbReference>
<keyword evidence="2" id="KW-0964">Secreted</keyword>
<evidence type="ECO:0000256" key="3">
    <source>
        <dbReference type="ARBA" id="ARBA00023157"/>
    </source>
</evidence>
<dbReference type="InterPro" id="IPR020837">
    <property type="entry name" value="Fibrinogen_CS"/>
</dbReference>
<keyword evidence="3" id="KW-1015">Disulfide bond</keyword>
<dbReference type="Proteomes" id="UP000515152">
    <property type="component" value="Chromosome 16"/>
</dbReference>
<dbReference type="OrthoDB" id="7940501at2759"/>
<organism evidence="6 7">
    <name type="scientific">Clupea harengus</name>
    <name type="common">Atlantic herring</name>
    <dbReference type="NCBI Taxonomy" id="7950"/>
    <lineage>
        <taxon>Eukaryota</taxon>
        <taxon>Metazoa</taxon>
        <taxon>Chordata</taxon>
        <taxon>Craniata</taxon>
        <taxon>Vertebrata</taxon>
        <taxon>Euteleostomi</taxon>
        <taxon>Actinopterygii</taxon>
        <taxon>Neopterygii</taxon>
        <taxon>Teleostei</taxon>
        <taxon>Clupei</taxon>
        <taxon>Clupeiformes</taxon>
        <taxon>Clupeoidei</taxon>
        <taxon>Clupeidae</taxon>
        <taxon>Clupea</taxon>
    </lineage>
</organism>
<dbReference type="PANTHER" id="PTHR47221">
    <property type="entry name" value="FIBRINOGEN ALPHA CHAIN"/>
    <property type="match status" value="1"/>
</dbReference>
<evidence type="ECO:0000313" key="6">
    <source>
        <dbReference type="Proteomes" id="UP000515152"/>
    </source>
</evidence>
<dbReference type="InterPro" id="IPR014716">
    <property type="entry name" value="Fibrinogen_a/b/g_C_1"/>
</dbReference>
<feature type="domain" description="Fibrinogen C-terminal" evidence="5">
    <location>
        <begin position="85"/>
        <end position="321"/>
    </location>
</feature>
<accession>A0A6P8GU97</accession>
<dbReference type="SUPFAM" id="SSF56496">
    <property type="entry name" value="Fibrinogen C-terminal domain-like"/>
    <property type="match status" value="1"/>
</dbReference>
<dbReference type="CDD" id="cd00087">
    <property type="entry name" value="FReD"/>
    <property type="match status" value="1"/>
</dbReference>
<evidence type="ECO:0000256" key="2">
    <source>
        <dbReference type="ARBA" id="ARBA00022525"/>
    </source>
</evidence>
<comment type="subcellular location">
    <subcellularLocation>
        <location evidence="1">Secreted</location>
    </subcellularLocation>
</comment>
<dbReference type="InterPro" id="IPR037579">
    <property type="entry name" value="FIB_ANG-like"/>
</dbReference>
<protein>
    <submittedName>
        <fullName evidence="7">Microfibril-associated glycoprotein 4-like isoform X1</fullName>
    </submittedName>
</protein>
<dbReference type="InterPro" id="IPR036056">
    <property type="entry name" value="Fibrinogen-like_C"/>
</dbReference>